<dbReference type="CDD" id="cd17546">
    <property type="entry name" value="REC_hyHK_CKI1_RcsC-like"/>
    <property type="match status" value="1"/>
</dbReference>
<comment type="catalytic activity">
    <reaction evidence="1">
        <text>ATP + protein L-histidine = ADP + protein N-phospho-L-histidine.</text>
        <dbReference type="EC" id="2.7.13.3"/>
    </reaction>
</comment>
<dbReference type="PANTHER" id="PTHR43719">
    <property type="entry name" value="TWO-COMPONENT HISTIDINE KINASE"/>
    <property type="match status" value="1"/>
</dbReference>
<evidence type="ECO:0000313" key="7">
    <source>
        <dbReference type="Proteomes" id="UP001188597"/>
    </source>
</evidence>
<dbReference type="PANTHER" id="PTHR43719:SF50">
    <property type="entry name" value="HISTIDINE KINASE CKI1-LIKE ISOFORM X1"/>
    <property type="match status" value="1"/>
</dbReference>
<keyword evidence="3 4" id="KW-0597">Phosphoprotein</keyword>
<evidence type="ECO:0000313" key="6">
    <source>
        <dbReference type="EMBL" id="KAK3032995.1"/>
    </source>
</evidence>
<dbReference type="AlphaFoldDB" id="A0AA88WYX5"/>
<feature type="modified residue" description="4-aspartylphosphate" evidence="4">
    <location>
        <position position="2"/>
    </location>
</feature>
<dbReference type="InterPro" id="IPR011006">
    <property type="entry name" value="CheY-like_superfamily"/>
</dbReference>
<dbReference type="Proteomes" id="UP001188597">
    <property type="component" value="Unassembled WGS sequence"/>
</dbReference>
<dbReference type="InterPro" id="IPR050956">
    <property type="entry name" value="2C_system_His_kinase"/>
</dbReference>
<gene>
    <name evidence="6" type="ORF">RJ639_037124</name>
</gene>
<dbReference type="PROSITE" id="PS50110">
    <property type="entry name" value="RESPONSE_REGULATORY"/>
    <property type="match status" value="1"/>
</dbReference>
<dbReference type="Pfam" id="PF00072">
    <property type="entry name" value="Response_reg"/>
    <property type="match status" value="1"/>
</dbReference>
<organism evidence="6 7">
    <name type="scientific">Escallonia herrerae</name>
    <dbReference type="NCBI Taxonomy" id="1293975"/>
    <lineage>
        <taxon>Eukaryota</taxon>
        <taxon>Viridiplantae</taxon>
        <taxon>Streptophyta</taxon>
        <taxon>Embryophyta</taxon>
        <taxon>Tracheophyta</taxon>
        <taxon>Spermatophyta</taxon>
        <taxon>Magnoliopsida</taxon>
        <taxon>eudicotyledons</taxon>
        <taxon>Gunneridae</taxon>
        <taxon>Pentapetalae</taxon>
        <taxon>asterids</taxon>
        <taxon>campanulids</taxon>
        <taxon>Escalloniales</taxon>
        <taxon>Escalloniaceae</taxon>
        <taxon>Escallonia</taxon>
    </lineage>
</organism>
<feature type="domain" description="Response regulatory" evidence="5">
    <location>
        <begin position="1"/>
        <end position="67"/>
    </location>
</feature>
<evidence type="ECO:0000256" key="4">
    <source>
        <dbReference type="PROSITE-ProRule" id="PRU00169"/>
    </source>
</evidence>
<reference evidence="6" key="1">
    <citation type="submission" date="2022-12" db="EMBL/GenBank/DDBJ databases">
        <title>Draft genome assemblies for two species of Escallonia (Escalloniales).</title>
        <authorList>
            <person name="Chanderbali A."/>
            <person name="Dervinis C."/>
            <person name="Anghel I."/>
            <person name="Soltis D."/>
            <person name="Soltis P."/>
            <person name="Zapata F."/>
        </authorList>
    </citation>
    <scope>NUCLEOTIDE SEQUENCE</scope>
    <source>
        <strain evidence="6">UCBG64.0493</strain>
        <tissue evidence="6">Leaf</tissue>
    </source>
</reference>
<evidence type="ECO:0000256" key="2">
    <source>
        <dbReference type="ARBA" id="ARBA00012438"/>
    </source>
</evidence>
<accession>A0AA88WYX5</accession>
<dbReference type="EC" id="2.7.13.3" evidence="2"/>
<name>A0AA88WYX5_9ASTE</name>
<dbReference type="InterPro" id="IPR001789">
    <property type="entry name" value="Sig_transdc_resp-reg_receiver"/>
</dbReference>
<evidence type="ECO:0000256" key="1">
    <source>
        <dbReference type="ARBA" id="ARBA00000085"/>
    </source>
</evidence>
<sequence length="69" mass="7918">MDCEMPLMNGYDATRLIRMEEKHYGVHIPIIALTAHAISKTLDAGMDFHLTKPLQENKLVEAIRAIERR</sequence>
<proteinExistence type="predicted"/>
<comment type="caution">
    <text evidence="6">The sequence shown here is derived from an EMBL/GenBank/DDBJ whole genome shotgun (WGS) entry which is preliminary data.</text>
</comment>
<keyword evidence="7" id="KW-1185">Reference proteome</keyword>
<dbReference type="SUPFAM" id="SSF52172">
    <property type="entry name" value="CheY-like"/>
    <property type="match status" value="1"/>
</dbReference>
<dbReference type="EMBL" id="JAVXUP010000247">
    <property type="protein sequence ID" value="KAK3032995.1"/>
    <property type="molecule type" value="Genomic_DNA"/>
</dbReference>
<dbReference type="GO" id="GO:0000160">
    <property type="term" value="P:phosphorelay signal transduction system"/>
    <property type="evidence" value="ECO:0007669"/>
    <property type="project" value="InterPro"/>
</dbReference>
<protein>
    <recommendedName>
        <fullName evidence="2">histidine kinase</fullName>
        <ecNumber evidence="2">2.7.13.3</ecNumber>
    </recommendedName>
</protein>
<dbReference type="Gene3D" id="3.40.50.2300">
    <property type="match status" value="1"/>
</dbReference>
<evidence type="ECO:0000256" key="3">
    <source>
        <dbReference type="ARBA" id="ARBA00022553"/>
    </source>
</evidence>
<evidence type="ECO:0000259" key="5">
    <source>
        <dbReference type="PROSITE" id="PS50110"/>
    </source>
</evidence>
<dbReference type="GO" id="GO:0004673">
    <property type="term" value="F:protein histidine kinase activity"/>
    <property type="evidence" value="ECO:0007669"/>
    <property type="project" value="UniProtKB-EC"/>
</dbReference>